<evidence type="ECO:0000259" key="5">
    <source>
        <dbReference type="Pfam" id="PF20147"/>
    </source>
</evidence>
<organism evidence="6 7">
    <name type="scientific">Phytophthora oleae</name>
    <dbReference type="NCBI Taxonomy" id="2107226"/>
    <lineage>
        <taxon>Eukaryota</taxon>
        <taxon>Sar</taxon>
        <taxon>Stramenopiles</taxon>
        <taxon>Oomycota</taxon>
        <taxon>Peronosporomycetes</taxon>
        <taxon>Peronosporales</taxon>
        <taxon>Peronosporaceae</taxon>
        <taxon>Phytophthora</taxon>
    </lineage>
</organism>
<dbReference type="GO" id="GO:0043657">
    <property type="term" value="C:host cell"/>
    <property type="evidence" value="ECO:0007669"/>
    <property type="project" value="UniProtKB-SubCell"/>
</dbReference>
<dbReference type="InterPro" id="IPR045379">
    <property type="entry name" value="Crinkler_N"/>
</dbReference>
<evidence type="ECO:0008006" key="8">
    <source>
        <dbReference type="Google" id="ProtNLM"/>
    </source>
</evidence>
<sequence length="327" mass="36538">MASLYCGVVGEAGSAFLIDIEEGKSVDQLKDAIKRKKSATINCDANMLQLFLAKKNGVWLTEADVKEGVSDTTGLEPLKAARASLRSVGLSDEDVGGVDEAEAAEGRGPVNVLVVVPEQDDDRFPAMDVLEVMLPHVLTHAPTTLIKQSVNFKDDLCEFYGCYRRKKRWVRCMLLDVAFPQSLVIALHLFRHSNEYLAPVLMKISDIDDMKNGLLLFKPLKHAFDHFQISFILDDTNVFRLKLFDSNIRDLRLVDLKDRDGNKVLSAEQMRVLKNSVSLTRNGCLFDMQTTFGDVDGVHWFRATIRSLFKPAGKNGSRDCLGEALDR</sequence>
<dbReference type="Pfam" id="PF20147">
    <property type="entry name" value="Crinkler"/>
    <property type="match status" value="1"/>
</dbReference>
<gene>
    <name evidence="6" type="ORF">V7S43_016904</name>
</gene>
<feature type="domain" description="Crinkler effector protein N-terminal" evidence="5">
    <location>
        <begin position="3"/>
        <end position="114"/>
    </location>
</feature>
<dbReference type="GO" id="GO:0005576">
    <property type="term" value="C:extracellular region"/>
    <property type="evidence" value="ECO:0007669"/>
    <property type="project" value="UniProtKB-SubCell"/>
</dbReference>
<dbReference type="Proteomes" id="UP001632037">
    <property type="component" value="Unassembled WGS sequence"/>
</dbReference>
<evidence type="ECO:0000259" key="4">
    <source>
        <dbReference type="Pfam" id="PF13391"/>
    </source>
</evidence>
<dbReference type="InterPro" id="IPR003615">
    <property type="entry name" value="HNH_nuc"/>
</dbReference>
<keyword evidence="7" id="KW-1185">Reference proteome</keyword>
<reference evidence="6 7" key="1">
    <citation type="submission" date="2024-09" db="EMBL/GenBank/DDBJ databases">
        <title>Genome sequencing and assembly of Phytophthora oleae, isolate VK10A, causative agent of rot of olive drupes.</title>
        <authorList>
            <person name="Conti Taguali S."/>
            <person name="Riolo M."/>
            <person name="La Spada F."/>
            <person name="Cacciola S.O."/>
            <person name="Dionisio G."/>
        </authorList>
    </citation>
    <scope>NUCLEOTIDE SEQUENCE [LARGE SCALE GENOMIC DNA]</scope>
    <source>
        <strain evidence="6 7">VK10A</strain>
    </source>
</reference>
<accession>A0ABD3EYB6</accession>
<protein>
    <recommendedName>
        <fullName evidence="8">HNH nuclease domain-containing protein</fullName>
    </recommendedName>
</protein>
<comment type="caution">
    <text evidence="6">The sequence shown here is derived from an EMBL/GenBank/DDBJ whole genome shotgun (WGS) entry which is preliminary data.</text>
</comment>
<evidence type="ECO:0000313" key="6">
    <source>
        <dbReference type="EMBL" id="KAL3658060.1"/>
    </source>
</evidence>
<proteinExistence type="predicted"/>
<name>A0ABD3EYB6_9STRA</name>
<dbReference type="AlphaFoldDB" id="A0ABD3EYB6"/>
<evidence type="ECO:0000256" key="3">
    <source>
        <dbReference type="ARBA" id="ARBA00022525"/>
    </source>
</evidence>
<evidence type="ECO:0000256" key="2">
    <source>
        <dbReference type="ARBA" id="ARBA00004613"/>
    </source>
</evidence>
<evidence type="ECO:0000256" key="1">
    <source>
        <dbReference type="ARBA" id="ARBA00004340"/>
    </source>
</evidence>
<comment type="subcellular location">
    <subcellularLocation>
        <location evidence="1">Host cell</location>
    </subcellularLocation>
    <subcellularLocation>
        <location evidence="2">Secreted</location>
    </subcellularLocation>
</comment>
<keyword evidence="3" id="KW-0964">Secreted</keyword>
<feature type="domain" description="HNH nuclease" evidence="4">
    <location>
        <begin position="172"/>
        <end position="231"/>
    </location>
</feature>
<evidence type="ECO:0000313" key="7">
    <source>
        <dbReference type="Proteomes" id="UP001632037"/>
    </source>
</evidence>
<dbReference type="Pfam" id="PF13391">
    <property type="entry name" value="HNH_2"/>
    <property type="match status" value="1"/>
</dbReference>
<dbReference type="EMBL" id="JBIMZQ010000057">
    <property type="protein sequence ID" value="KAL3658060.1"/>
    <property type="molecule type" value="Genomic_DNA"/>
</dbReference>